<keyword evidence="14" id="KW-1185">Reference proteome</keyword>
<evidence type="ECO:0000256" key="10">
    <source>
        <dbReference type="ARBA" id="ARBA00022989"/>
    </source>
</evidence>
<evidence type="ECO:0000256" key="3">
    <source>
        <dbReference type="ARBA" id="ARBA00006462"/>
    </source>
</evidence>
<dbReference type="Gene3D" id="3.90.550.50">
    <property type="match status" value="1"/>
</dbReference>
<dbReference type="InterPro" id="IPR026050">
    <property type="entry name" value="C1GALT1/C1GALT1_chp1"/>
</dbReference>
<feature type="domain" description="Fringe-like glycosyltransferase" evidence="12">
    <location>
        <begin position="187"/>
        <end position="249"/>
    </location>
</feature>
<evidence type="ECO:0000256" key="6">
    <source>
        <dbReference type="ARBA" id="ARBA00022679"/>
    </source>
</evidence>
<keyword evidence="7" id="KW-0812">Transmembrane</keyword>
<evidence type="ECO:0000256" key="1">
    <source>
        <dbReference type="ARBA" id="ARBA00004606"/>
    </source>
</evidence>
<dbReference type="Proteomes" id="UP001303473">
    <property type="component" value="Unassembled WGS sequence"/>
</dbReference>
<comment type="caution">
    <text evidence="13">The sequence shown here is derived from an EMBL/GenBank/DDBJ whole genome shotgun (WGS) entry which is preliminary data.</text>
</comment>
<dbReference type="PANTHER" id="PTHR23033:SF40">
    <property type="entry name" value="APPLE DOMAIN-CONTAINING PROTEIN"/>
    <property type="match status" value="1"/>
</dbReference>
<comment type="pathway">
    <text evidence="2">Protein modification; protein glycosylation.</text>
</comment>
<keyword evidence="5" id="KW-0328">Glycosyltransferase</keyword>
<keyword evidence="6" id="KW-0808">Transferase</keyword>
<evidence type="ECO:0000256" key="5">
    <source>
        <dbReference type="ARBA" id="ARBA00022676"/>
    </source>
</evidence>
<dbReference type="EMBL" id="MU853753">
    <property type="protein sequence ID" value="KAK3945754.1"/>
    <property type="molecule type" value="Genomic_DNA"/>
</dbReference>
<evidence type="ECO:0000256" key="4">
    <source>
        <dbReference type="ARBA" id="ARBA00012557"/>
    </source>
</evidence>
<evidence type="ECO:0000256" key="2">
    <source>
        <dbReference type="ARBA" id="ARBA00004922"/>
    </source>
</evidence>
<dbReference type="InterPro" id="IPR003378">
    <property type="entry name" value="Fringe-like_glycosylTrfase"/>
</dbReference>
<protein>
    <recommendedName>
        <fullName evidence="4">N-acetylgalactosaminide beta-1,3-galactosyltransferase</fullName>
        <ecNumber evidence="4">2.4.1.122</ecNumber>
    </recommendedName>
</protein>
<dbReference type="AlphaFoldDB" id="A0AAN6S9T1"/>
<evidence type="ECO:0000256" key="8">
    <source>
        <dbReference type="ARBA" id="ARBA00022741"/>
    </source>
</evidence>
<organism evidence="13 14">
    <name type="scientific">Diplogelasinospora grovesii</name>
    <dbReference type="NCBI Taxonomy" id="303347"/>
    <lineage>
        <taxon>Eukaryota</taxon>
        <taxon>Fungi</taxon>
        <taxon>Dikarya</taxon>
        <taxon>Ascomycota</taxon>
        <taxon>Pezizomycotina</taxon>
        <taxon>Sordariomycetes</taxon>
        <taxon>Sordariomycetidae</taxon>
        <taxon>Sordariales</taxon>
        <taxon>Diplogelasinosporaceae</taxon>
        <taxon>Diplogelasinospora</taxon>
    </lineage>
</organism>
<keyword evidence="11" id="KW-0472">Membrane</keyword>
<comment type="subcellular location">
    <subcellularLocation>
        <location evidence="1">Membrane</location>
        <topology evidence="1">Single-pass type II membrane protein</topology>
    </subcellularLocation>
</comment>
<dbReference type="GO" id="GO:0016020">
    <property type="term" value="C:membrane"/>
    <property type="evidence" value="ECO:0007669"/>
    <property type="project" value="UniProtKB-SubCell"/>
</dbReference>
<dbReference type="Pfam" id="PF02434">
    <property type="entry name" value="Fringe"/>
    <property type="match status" value="1"/>
</dbReference>
<sequence>MVVGGLLFVWLFLPYDNAIRLALRWQLKGLEAALKAHFASDQWLAEPPAFPVDFGRDTVVILKTGYGTRDRVQPFLEAIEQGGGGNGSDVRDLIIVGDYAGQPWEHFAYRGQELPVHDVVARTASHASFSGEILRHPRILKHQNLKHLIKGNGEMHSDLTAKIASSWGWELDALKFIPSLEFAYERFHDKKWYILADDDTFLVQPTLKLLLEHLDPRQPYYLGNPVGDFRARFAHGGSAVILSQEAMHALFVKNTWAVSAAYAESLEETWGDRQLAKTLIKIGIYADENYGRFFNGEPPRQTKIRADRLCSPIASFHKLAAAARMSEVGKQFAGVSRPVRLIDMWNMFEAPTFQSFESNPIRQNWDHVGTLDESTMTVPSVASAPDCFRICTRYARTCMAWTWEVKTRYCHISPSMIVGEEGTQSQAKRSGINVARVQRLQSHCPEY</sequence>
<accession>A0AAN6S9T1</accession>
<evidence type="ECO:0000313" key="14">
    <source>
        <dbReference type="Proteomes" id="UP001303473"/>
    </source>
</evidence>
<keyword evidence="8" id="KW-0547">Nucleotide-binding</keyword>
<comment type="similarity">
    <text evidence="3">Belongs to the glycosyltransferase 31 family. Beta3-Gal-T subfamily.</text>
</comment>
<dbReference type="EC" id="2.4.1.122" evidence="4"/>
<reference evidence="14" key="1">
    <citation type="journal article" date="2023" name="Mol. Phylogenet. Evol.">
        <title>Genome-scale phylogeny and comparative genomics of the fungal order Sordariales.</title>
        <authorList>
            <person name="Hensen N."/>
            <person name="Bonometti L."/>
            <person name="Westerberg I."/>
            <person name="Brannstrom I.O."/>
            <person name="Guillou S."/>
            <person name="Cros-Aarteil S."/>
            <person name="Calhoun S."/>
            <person name="Haridas S."/>
            <person name="Kuo A."/>
            <person name="Mondo S."/>
            <person name="Pangilinan J."/>
            <person name="Riley R."/>
            <person name="LaButti K."/>
            <person name="Andreopoulos B."/>
            <person name="Lipzen A."/>
            <person name="Chen C."/>
            <person name="Yan M."/>
            <person name="Daum C."/>
            <person name="Ng V."/>
            <person name="Clum A."/>
            <person name="Steindorff A."/>
            <person name="Ohm R.A."/>
            <person name="Martin F."/>
            <person name="Silar P."/>
            <person name="Natvig D.O."/>
            <person name="Lalanne C."/>
            <person name="Gautier V."/>
            <person name="Ament-Velasquez S.L."/>
            <person name="Kruys A."/>
            <person name="Hutchinson M.I."/>
            <person name="Powell A.J."/>
            <person name="Barry K."/>
            <person name="Miller A.N."/>
            <person name="Grigoriev I.V."/>
            <person name="Debuchy R."/>
            <person name="Gladieux P."/>
            <person name="Hiltunen Thoren M."/>
            <person name="Johannesson H."/>
        </authorList>
    </citation>
    <scope>NUCLEOTIDE SEQUENCE [LARGE SCALE GENOMIC DNA]</scope>
    <source>
        <strain evidence="14">CBS 340.73</strain>
    </source>
</reference>
<name>A0AAN6S9T1_9PEZI</name>
<evidence type="ECO:0000256" key="7">
    <source>
        <dbReference type="ARBA" id="ARBA00022692"/>
    </source>
</evidence>
<dbReference type="GO" id="GO:0016263">
    <property type="term" value="F:glycoprotein-N-acetylgalactosamine 3-beta-galactosyltransferase activity"/>
    <property type="evidence" value="ECO:0007669"/>
    <property type="project" value="UniProtKB-EC"/>
</dbReference>
<evidence type="ECO:0000259" key="12">
    <source>
        <dbReference type="Pfam" id="PF02434"/>
    </source>
</evidence>
<dbReference type="GO" id="GO:0000166">
    <property type="term" value="F:nucleotide binding"/>
    <property type="evidence" value="ECO:0007669"/>
    <property type="project" value="UniProtKB-KW"/>
</dbReference>
<proteinExistence type="inferred from homology"/>
<gene>
    <name evidence="13" type="ORF">QBC46DRAFT_248950</name>
</gene>
<dbReference type="PANTHER" id="PTHR23033">
    <property type="entry name" value="BETA1,3-GALACTOSYLTRANSFERASE"/>
    <property type="match status" value="1"/>
</dbReference>
<evidence type="ECO:0000256" key="9">
    <source>
        <dbReference type="ARBA" id="ARBA00022968"/>
    </source>
</evidence>
<keyword evidence="9" id="KW-0735">Signal-anchor</keyword>
<evidence type="ECO:0000313" key="13">
    <source>
        <dbReference type="EMBL" id="KAK3945754.1"/>
    </source>
</evidence>
<keyword evidence="10" id="KW-1133">Transmembrane helix</keyword>
<evidence type="ECO:0000256" key="11">
    <source>
        <dbReference type="ARBA" id="ARBA00023136"/>
    </source>
</evidence>